<sequence>MKKCGCVVYDQTTHTIKGLHTPVFLDLIQDKVRFRLFTIFLFLFILALAAFEAISVLFYQHSINDNQDPTNLTFKTSPSRTITYGSKMENAPNLRVSNSFEVGLEDKTVKIDIEYNPVIPYEEFIGGKSLIQLRQQEVYGIRLGSSYQSKTNSDGFTSFNEFICISGPEGNAILTYTCDTISQSFNLYIQSEVSRIEVLTVPPVYKAPDYHMEQFGIPFQNQPAFRLYGSDGNPIQGHYLQIYNLDRNLEGFLYYDRMALFEGNIAGPSNESGIIQFTDFTIIGGTTPYNFLALFSEGDPTQPNIFEWTEYDSNGNETKDTTLILPIMLNTTVSKLEIIQEPPENVTEGEPFNYSPIIKVVDEFGKGIPNKIVFAKIKIQGGDTVSDVYEFDYGKNKYLLNPISMKTNENGEAQFEDLRFSIRGISTNGGNCSEYYFKLVFICDGIESNLSSKICVITKVNRIEWITIPTRIVKPEGWAWADNQNSSAPYGTILEKPMVKLVDSEGNGVPNKAMIGYVMQKENNLTSLFSLYGNLEFSDNDGIVEFSQFRVLGFPSNVTDVVVRLFCDDIDIVTDPIPVELGNNSTQRCSQIYINTSVLPGYLQGQYLVGHTPPFDMWVQVLDYKGTPLANQLVGVGVFIEDMNTHVPVAYWYPSMAENSTDSNGTTYFRNVTLEGYSTTGIYFVYAYNPQMNNHLFDSNIEFDCSETLLVQLNLTIIDVEIINVQNDQYVGIPFSDPFILNVNDYVNGSGHVVDVIPVIVPLYLLNSGVYDFIGPENDTIDPGPQINVPSQWRFYRNPIKTDINGSITLDQLFVNYPGSYRFLFRVDGLITNLSKTIVVNVNVSYIIIVQEAATNNPPTTSPIPFDQQPILQLLDSSMNPVQGLFVIAETQDNLTSNFYTDNIFFDPISSKTNSSGYATFSNLRFEYVTIHQFYNICYSFYFNSTNKIQNCSQSPIEAATNVTIVSATNVPSTAVRGQVFSYLPIVIVTDQDGGYLQGKTVIAAVLEFPSTLLLDPNEYILANFFTQTNELGQAFFKDIMFQNAVSMGFYKIAFFCDNVSSESFSIEVSETAFTLDILIEPAQNITVGIPFPTTDTIITTNDAIIAGKLSVMVFGKSKEALPYKSVNALIYPRTPEEANAVLDPTRTIVETDEYGIAIFDLKLTSGKPNYNISLYFRCDQAESDSTTSFILFNPIYQVNIIRQPGLKGDNYVYLGDTIPEQPIIQVLNHTGFGVSNKKVIVKTIQQGSVIYNSNEPIYIGEGKYEFQTLTIEVGSTEDYQLIFMVDGIESYPSNSFAVRDPSTPDFSGFNNLKTLVLLATIIMILPFFANSERQNGSYGLILPIIVSIIMVILMSFTIASTAKGKIKNPYIIISLTVLTIITFGVAGFIWFIMIIHFWENPKKWEFCPKRISNYQNLLKRLLPIGGTRYFLLQEIKKKIEEEEKQKHQKDMKDVKLDLEFEINLNSNSNSNSEIDLDLNLNSDPNQKSNEKFNEELNEKSNIQNDQIELKEKKEIEINEK</sequence>
<organism evidence="3 4">
    <name type="scientific">Anaeramoeba ignava</name>
    <name type="common">Anaerobic marine amoeba</name>
    <dbReference type="NCBI Taxonomy" id="1746090"/>
    <lineage>
        <taxon>Eukaryota</taxon>
        <taxon>Metamonada</taxon>
        <taxon>Anaeramoebidae</taxon>
        <taxon>Anaeramoeba</taxon>
    </lineage>
</organism>
<evidence type="ECO:0000256" key="1">
    <source>
        <dbReference type="SAM" id="MobiDB-lite"/>
    </source>
</evidence>
<name>A0A9Q0LR05_ANAIG</name>
<dbReference type="EMBL" id="JAPDFW010000054">
    <property type="protein sequence ID" value="KAJ5078216.1"/>
    <property type="molecule type" value="Genomic_DNA"/>
</dbReference>
<gene>
    <name evidence="3" type="ORF">M0811_05004</name>
</gene>
<comment type="caution">
    <text evidence="3">The sequence shown here is derived from an EMBL/GenBank/DDBJ whole genome shotgun (WGS) entry which is preliminary data.</text>
</comment>
<evidence type="ECO:0000256" key="2">
    <source>
        <dbReference type="SAM" id="Phobius"/>
    </source>
</evidence>
<dbReference type="OrthoDB" id="10626238at2759"/>
<evidence type="ECO:0000313" key="4">
    <source>
        <dbReference type="Proteomes" id="UP001149090"/>
    </source>
</evidence>
<keyword evidence="2" id="KW-0472">Membrane</keyword>
<feature type="compositionally biased region" description="Basic and acidic residues" evidence="1">
    <location>
        <begin position="1489"/>
        <end position="1499"/>
    </location>
</feature>
<evidence type="ECO:0000313" key="3">
    <source>
        <dbReference type="EMBL" id="KAJ5078216.1"/>
    </source>
</evidence>
<keyword evidence="2" id="KW-1133">Transmembrane helix</keyword>
<protein>
    <submittedName>
        <fullName evidence="3">Uncharacterized protein</fullName>
    </submittedName>
</protein>
<reference evidence="3" key="1">
    <citation type="submission" date="2022-10" db="EMBL/GenBank/DDBJ databases">
        <title>Novel sulphate-reducing endosymbionts in the free-living metamonad Anaeramoeba.</title>
        <authorList>
            <person name="Jerlstrom-Hultqvist J."/>
            <person name="Cepicka I."/>
            <person name="Gallot-Lavallee L."/>
            <person name="Salas-Leiva D."/>
            <person name="Curtis B.A."/>
            <person name="Zahonova K."/>
            <person name="Pipaliya S."/>
            <person name="Dacks J."/>
            <person name="Roger A.J."/>
        </authorList>
    </citation>
    <scope>NUCLEOTIDE SEQUENCE</scope>
    <source>
        <strain evidence="3">BMAN</strain>
    </source>
</reference>
<dbReference type="Proteomes" id="UP001149090">
    <property type="component" value="Unassembled WGS sequence"/>
</dbReference>
<keyword evidence="2" id="KW-0812">Transmembrane</keyword>
<feature type="transmembrane region" description="Helical" evidence="2">
    <location>
        <begin position="1372"/>
        <end position="1396"/>
    </location>
</feature>
<feature type="region of interest" description="Disordered" evidence="1">
    <location>
        <begin position="1470"/>
        <end position="1508"/>
    </location>
</feature>
<accession>A0A9Q0LR05</accession>
<feature type="transmembrane region" description="Helical" evidence="2">
    <location>
        <begin position="36"/>
        <end position="59"/>
    </location>
</feature>
<feature type="compositionally biased region" description="Low complexity" evidence="1">
    <location>
        <begin position="1470"/>
        <end position="1483"/>
    </location>
</feature>
<proteinExistence type="predicted"/>
<feature type="transmembrane region" description="Helical" evidence="2">
    <location>
        <begin position="1341"/>
        <end position="1360"/>
    </location>
</feature>
<keyword evidence="4" id="KW-1185">Reference proteome</keyword>
<feature type="transmembrane region" description="Helical" evidence="2">
    <location>
        <begin position="1310"/>
        <end position="1329"/>
    </location>
</feature>